<evidence type="ECO:0000313" key="2">
    <source>
        <dbReference type="WBParaSite" id="maker-unitig_43970-snap-gene-0.2-mRNA-1"/>
    </source>
</evidence>
<dbReference type="WBParaSite" id="maker-unitig_43970-snap-gene-0.2-mRNA-1">
    <property type="protein sequence ID" value="maker-unitig_43970-snap-gene-0.2-mRNA-1"/>
    <property type="gene ID" value="maker-unitig_43970-snap-gene-0.2"/>
</dbReference>
<name>A0A1I8FQ37_9PLAT</name>
<dbReference type="AlphaFoldDB" id="A0A1I8FQ37"/>
<accession>A0A1I8FQ37</accession>
<protein>
    <submittedName>
        <fullName evidence="2">POPLD domain-containing protein</fullName>
    </submittedName>
</protein>
<organism evidence="1 2">
    <name type="scientific">Macrostomum lignano</name>
    <dbReference type="NCBI Taxonomy" id="282301"/>
    <lineage>
        <taxon>Eukaryota</taxon>
        <taxon>Metazoa</taxon>
        <taxon>Spiralia</taxon>
        <taxon>Lophotrochozoa</taxon>
        <taxon>Platyhelminthes</taxon>
        <taxon>Rhabditophora</taxon>
        <taxon>Macrostomorpha</taxon>
        <taxon>Macrostomida</taxon>
        <taxon>Macrostomidae</taxon>
        <taxon>Macrostomum</taxon>
    </lineage>
</organism>
<reference evidence="2" key="1">
    <citation type="submission" date="2016-11" db="UniProtKB">
        <authorList>
            <consortium name="WormBaseParasite"/>
        </authorList>
    </citation>
    <scope>IDENTIFICATION</scope>
</reference>
<keyword evidence="1" id="KW-1185">Reference proteome</keyword>
<proteinExistence type="predicted"/>
<dbReference type="Proteomes" id="UP000095280">
    <property type="component" value="Unplaced"/>
</dbReference>
<evidence type="ECO:0000313" key="1">
    <source>
        <dbReference type="Proteomes" id="UP000095280"/>
    </source>
</evidence>
<sequence length="165" mass="17712">FIPEAAAKLASASGRPLSSRRSTPSFFLETFDSVAEVDGQKLLEDAATVDACWLAAGLLANPDSHCCVLLAPPPAAADPAATPTWAPRQPRTKAVRFKKGFLSSGCAVARRPKRCGSIDRGLLRTARDGQGWQLCERDTRFLRSDGVNELPAAVKQPTQVTDLCY</sequence>